<sequence length="150" mass="15865">MDPVFVFFRLFFFLLRPPSSTSIHPAAAALGAWARLRALACAAFLHSSSAKAALLAPRSQGSRVVRGASQSGISKRAVSPDACLASLLPCLVGLIVPLPCCHDCRCPCHAEWMDAGCAPCGVGRCVFLFFSGARLLLLALRACLLAVTTY</sequence>
<evidence type="ECO:0000256" key="1">
    <source>
        <dbReference type="SAM" id="SignalP"/>
    </source>
</evidence>
<organism evidence="2 3">
    <name type="scientific">Aplosporella prunicola CBS 121167</name>
    <dbReference type="NCBI Taxonomy" id="1176127"/>
    <lineage>
        <taxon>Eukaryota</taxon>
        <taxon>Fungi</taxon>
        <taxon>Dikarya</taxon>
        <taxon>Ascomycota</taxon>
        <taxon>Pezizomycotina</taxon>
        <taxon>Dothideomycetes</taxon>
        <taxon>Dothideomycetes incertae sedis</taxon>
        <taxon>Botryosphaeriales</taxon>
        <taxon>Aplosporellaceae</taxon>
        <taxon>Aplosporella</taxon>
    </lineage>
</organism>
<protein>
    <submittedName>
        <fullName evidence="2">Uncharacterized protein</fullName>
    </submittedName>
</protein>
<feature type="signal peptide" evidence="1">
    <location>
        <begin position="1"/>
        <end position="22"/>
    </location>
</feature>
<evidence type="ECO:0000313" key="2">
    <source>
        <dbReference type="EMBL" id="KAF2147041.1"/>
    </source>
</evidence>
<feature type="chain" id="PRO_5025444775" evidence="1">
    <location>
        <begin position="23"/>
        <end position="150"/>
    </location>
</feature>
<name>A0A6A6BWF4_9PEZI</name>
<keyword evidence="1" id="KW-0732">Signal</keyword>
<dbReference type="EMBL" id="ML995474">
    <property type="protein sequence ID" value="KAF2147041.1"/>
    <property type="molecule type" value="Genomic_DNA"/>
</dbReference>
<dbReference type="RefSeq" id="XP_033402749.1">
    <property type="nucleotide sequence ID" value="XM_033547022.1"/>
</dbReference>
<keyword evidence="3" id="KW-1185">Reference proteome</keyword>
<dbReference type="Proteomes" id="UP000799438">
    <property type="component" value="Unassembled WGS sequence"/>
</dbReference>
<gene>
    <name evidence="2" type="ORF">K452DRAFT_677</name>
</gene>
<proteinExistence type="predicted"/>
<dbReference type="AlphaFoldDB" id="A0A6A6BWF4"/>
<evidence type="ECO:0000313" key="3">
    <source>
        <dbReference type="Proteomes" id="UP000799438"/>
    </source>
</evidence>
<accession>A0A6A6BWF4</accession>
<dbReference type="GeneID" id="54304529"/>
<reference evidence="2" key="1">
    <citation type="journal article" date="2020" name="Stud. Mycol.">
        <title>101 Dothideomycetes genomes: a test case for predicting lifestyles and emergence of pathogens.</title>
        <authorList>
            <person name="Haridas S."/>
            <person name="Albert R."/>
            <person name="Binder M."/>
            <person name="Bloem J."/>
            <person name="Labutti K."/>
            <person name="Salamov A."/>
            <person name="Andreopoulos B."/>
            <person name="Baker S."/>
            <person name="Barry K."/>
            <person name="Bills G."/>
            <person name="Bluhm B."/>
            <person name="Cannon C."/>
            <person name="Castanera R."/>
            <person name="Culley D."/>
            <person name="Daum C."/>
            <person name="Ezra D."/>
            <person name="Gonzalez J."/>
            <person name="Henrissat B."/>
            <person name="Kuo A."/>
            <person name="Liang C."/>
            <person name="Lipzen A."/>
            <person name="Lutzoni F."/>
            <person name="Magnuson J."/>
            <person name="Mondo S."/>
            <person name="Nolan M."/>
            <person name="Ohm R."/>
            <person name="Pangilinan J."/>
            <person name="Park H.-J."/>
            <person name="Ramirez L."/>
            <person name="Alfaro M."/>
            <person name="Sun H."/>
            <person name="Tritt A."/>
            <person name="Yoshinaga Y."/>
            <person name="Zwiers L.-H."/>
            <person name="Turgeon B."/>
            <person name="Goodwin S."/>
            <person name="Spatafora J."/>
            <person name="Crous P."/>
            <person name="Grigoriev I."/>
        </authorList>
    </citation>
    <scope>NUCLEOTIDE SEQUENCE</scope>
    <source>
        <strain evidence="2">CBS 121167</strain>
    </source>
</reference>